<reference evidence="2" key="3">
    <citation type="submission" date="2022-06" db="UniProtKB">
        <authorList>
            <consortium name="EnsemblPlants"/>
        </authorList>
    </citation>
    <scope>IDENTIFICATION</scope>
</reference>
<feature type="compositionally biased region" description="Low complexity" evidence="1">
    <location>
        <begin position="24"/>
        <end position="40"/>
    </location>
</feature>
<reference evidence="2" key="2">
    <citation type="submission" date="2018-03" db="EMBL/GenBank/DDBJ databases">
        <title>The Triticum urartu genome reveals the dynamic nature of wheat genome evolution.</title>
        <authorList>
            <person name="Ling H."/>
            <person name="Ma B."/>
            <person name="Shi X."/>
            <person name="Liu H."/>
            <person name="Dong L."/>
            <person name="Sun H."/>
            <person name="Cao Y."/>
            <person name="Gao Q."/>
            <person name="Zheng S."/>
            <person name="Li Y."/>
            <person name="Yu Y."/>
            <person name="Du H."/>
            <person name="Qi M."/>
            <person name="Li Y."/>
            <person name="Yu H."/>
            <person name="Cui Y."/>
            <person name="Wang N."/>
            <person name="Chen C."/>
            <person name="Wu H."/>
            <person name="Zhao Y."/>
            <person name="Zhang J."/>
            <person name="Li Y."/>
            <person name="Zhou W."/>
            <person name="Zhang B."/>
            <person name="Hu W."/>
            <person name="Eijk M."/>
            <person name="Tang J."/>
            <person name="Witsenboer H."/>
            <person name="Zhao S."/>
            <person name="Li Z."/>
            <person name="Zhang A."/>
            <person name="Wang D."/>
            <person name="Liang C."/>
        </authorList>
    </citation>
    <scope>NUCLEOTIDE SEQUENCE [LARGE SCALE GENOMIC DNA]</scope>
    <source>
        <strain evidence="2">cv. G1812</strain>
    </source>
</reference>
<dbReference type="EnsemblPlants" id="TuG1812G0400003121.01.T01">
    <property type="protein sequence ID" value="TuG1812G0400003121.01.T01.cds265149"/>
    <property type="gene ID" value="TuG1812G0400003121.01"/>
</dbReference>
<reference evidence="3" key="1">
    <citation type="journal article" date="2013" name="Nature">
        <title>Draft genome of the wheat A-genome progenitor Triticum urartu.</title>
        <authorList>
            <person name="Ling H.Q."/>
            <person name="Zhao S."/>
            <person name="Liu D."/>
            <person name="Wang J."/>
            <person name="Sun H."/>
            <person name="Zhang C."/>
            <person name="Fan H."/>
            <person name="Li D."/>
            <person name="Dong L."/>
            <person name="Tao Y."/>
            <person name="Gao C."/>
            <person name="Wu H."/>
            <person name="Li Y."/>
            <person name="Cui Y."/>
            <person name="Guo X."/>
            <person name="Zheng S."/>
            <person name="Wang B."/>
            <person name="Yu K."/>
            <person name="Liang Q."/>
            <person name="Yang W."/>
            <person name="Lou X."/>
            <person name="Chen J."/>
            <person name="Feng M."/>
            <person name="Jian J."/>
            <person name="Zhang X."/>
            <person name="Luo G."/>
            <person name="Jiang Y."/>
            <person name="Liu J."/>
            <person name="Wang Z."/>
            <person name="Sha Y."/>
            <person name="Zhang B."/>
            <person name="Wu H."/>
            <person name="Tang D."/>
            <person name="Shen Q."/>
            <person name="Xue P."/>
            <person name="Zou S."/>
            <person name="Wang X."/>
            <person name="Liu X."/>
            <person name="Wang F."/>
            <person name="Yang Y."/>
            <person name="An X."/>
            <person name="Dong Z."/>
            <person name="Zhang K."/>
            <person name="Zhang X."/>
            <person name="Luo M.C."/>
            <person name="Dvorak J."/>
            <person name="Tong Y."/>
            <person name="Wang J."/>
            <person name="Yang H."/>
            <person name="Li Z."/>
            <person name="Wang D."/>
            <person name="Zhang A."/>
            <person name="Wang J."/>
        </authorList>
    </citation>
    <scope>NUCLEOTIDE SEQUENCE</scope>
    <source>
        <strain evidence="3">cv. G1812</strain>
    </source>
</reference>
<accession>A0A8R7UAA1</accession>
<evidence type="ECO:0000313" key="2">
    <source>
        <dbReference type="EnsemblPlants" id="TuG1812G0400003121.01.T01.cds265149"/>
    </source>
</evidence>
<dbReference type="Gramene" id="TuG1812G0400003121.01.T01">
    <property type="protein sequence ID" value="TuG1812G0400003121.01.T01.cds265149"/>
    <property type="gene ID" value="TuG1812G0400003121.01"/>
</dbReference>
<name>A0A8R7UAA1_TRIUA</name>
<organism evidence="2 3">
    <name type="scientific">Triticum urartu</name>
    <name type="common">Red wild einkorn</name>
    <name type="synonym">Crithodium urartu</name>
    <dbReference type="NCBI Taxonomy" id="4572"/>
    <lineage>
        <taxon>Eukaryota</taxon>
        <taxon>Viridiplantae</taxon>
        <taxon>Streptophyta</taxon>
        <taxon>Embryophyta</taxon>
        <taxon>Tracheophyta</taxon>
        <taxon>Spermatophyta</taxon>
        <taxon>Magnoliopsida</taxon>
        <taxon>Liliopsida</taxon>
        <taxon>Poales</taxon>
        <taxon>Poaceae</taxon>
        <taxon>BOP clade</taxon>
        <taxon>Pooideae</taxon>
        <taxon>Triticodae</taxon>
        <taxon>Triticeae</taxon>
        <taxon>Triticinae</taxon>
        <taxon>Triticum</taxon>
    </lineage>
</organism>
<evidence type="ECO:0000256" key="1">
    <source>
        <dbReference type="SAM" id="MobiDB-lite"/>
    </source>
</evidence>
<protein>
    <submittedName>
        <fullName evidence="2">Uncharacterized protein</fullName>
    </submittedName>
</protein>
<feature type="compositionally biased region" description="Low complexity" evidence="1">
    <location>
        <begin position="116"/>
        <end position="142"/>
    </location>
</feature>
<keyword evidence="3" id="KW-1185">Reference proteome</keyword>
<proteinExistence type="predicted"/>
<sequence>EEGVPWSGSEAGWSASAKVSRRGTASTPAATAQASRPRSAPAHDRTSSRLRGPEIAAAWAHASEEHAEGFNPPPGTCRAPQPRRGHIRAPPPRGRAPPRAAGASTVQAPPGRGHARTTPPGASTARAPPAAVSSSSAAGTTS</sequence>
<evidence type="ECO:0000313" key="3">
    <source>
        <dbReference type="Proteomes" id="UP000015106"/>
    </source>
</evidence>
<dbReference type="Proteomes" id="UP000015106">
    <property type="component" value="Chromosome 4"/>
</dbReference>
<dbReference type="AlphaFoldDB" id="A0A8R7UAA1"/>
<feature type="compositionally biased region" description="Low complexity" evidence="1">
    <location>
        <begin position="1"/>
        <end position="17"/>
    </location>
</feature>
<feature type="region of interest" description="Disordered" evidence="1">
    <location>
        <begin position="1"/>
        <end position="142"/>
    </location>
</feature>